<dbReference type="PANTHER" id="PTHR30346:SF29">
    <property type="entry name" value="LYSR SUBSTRATE-BINDING"/>
    <property type="match status" value="1"/>
</dbReference>
<gene>
    <name evidence="7" type="ORF">ACFFF6_19370</name>
</gene>
<dbReference type="Gene3D" id="3.40.190.290">
    <property type="match status" value="1"/>
</dbReference>
<dbReference type="PRINTS" id="PR00039">
    <property type="entry name" value="HTHLYSR"/>
</dbReference>
<dbReference type="InterPro" id="IPR000847">
    <property type="entry name" value="LysR_HTH_N"/>
</dbReference>
<dbReference type="Proteomes" id="UP001589793">
    <property type="component" value="Unassembled WGS sequence"/>
</dbReference>
<evidence type="ECO:0000256" key="1">
    <source>
        <dbReference type="ARBA" id="ARBA00009437"/>
    </source>
</evidence>
<keyword evidence="4" id="KW-0804">Transcription</keyword>
<reference evidence="7 8" key="1">
    <citation type="submission" date="2024-09" db="EMBL/GenBank/DDBJ databases">
        <authorList>
            <person name="Sun Q."/>
            <person name="Mori K."/>
        </authorList>
    </citation>
    <scope>NUCLEOTIDE SEQUENCE [LARGE SCALE GENOMIC DNA]</scope>
    <source>
        <strain evidence="7 8">CICC 10874</strain>
    </source>
</reference>
<evidence type="ECO:0000256" key="3">
    <source>
        <dbReference type="ARBA" id="ARBA00023125"/>
    </source>
</evidence>
<evidence type="ECO:0000256" key="2">
    <source>
        <dbReference type="ARBA" id="ARBA00023015"/>
    </source>
</evidence>
<dbReference type="SUPFAM" id="SSF53850">
    <property type="entry name" value="Periplasmic binding protein-like II"/>
    <property type="match status" value="1"/>
</dbReference>
<dbReference type="InterPro" id="IPR036388">
    <property type="entry name" value="WH-like_DNA-bd_sf"/>
</dbReference>
<dbReference type="PANTHER" id="PTHR30346">
    <property type="entry name" value="TRANSCRIPTIONAL DUAL REGULATOR HCAR-RELATED"/>
    <property type="match status" value="1"/>
</dbReference>
<dbReference type="Gene3D" id="1.10.10.10">
    <property type="entry name" value="Winged helix-like DNA-binding domain superfamily/Winged helix DNA-binding domain"/>
    <property type="match status" value="1"/>
</dbReference>
<accession>A0ABV6RGJ3</accession>
<dbReference type="InterPro" id="IPR036390">
    <property type="entry name" value="WH_DNA-bd_sf"/>
</dbReference>
<dbReference type="Pfam" id="PF03466">
    <property type="entry name" value="LysR_substrate"/>
    <property type="match status" value="1"/>
</dbReference>
<evidence type="ECO:0000256" key="4">
    <source>
        <dbReference type="ARBA" id="ARBA00023163"/>
    </source>
</evidence>
<evidence type="ECO:0000313" key="8">
    <source>
        <dbReference type="Proteomes" id="UP001589793"/>
    </source>
</evidence>
<feature type="region of interest" description="Disordered" evidence="5">
    <location>
        <begin position="285"/>
        <end position="321"/>
    </location>
</feature>
<dbReference type="RefSeq" id="WP_376983162.1">
    <property type="nucleotide sequence ID" value="NZ_JBHLSV010000041.1"/>
</dbReference>
<dbReference type="Pfam" id="PF00126">
    <property type="entry name" value="HTH_1"/>
    <property type="match status" value="1"/>
</dbReference>
<comment type="caution">
    <text evidence="7">The sequence shown here is derived from an EMBL/GenBank/DDBJ whole genome shotgun (WGS) entry which is preliminary data.</text>
</comment>
<comment type="similarity">
    <text evidence="1">Belongs to the LysR transcriptional regulatory family.</text>
</comment>
<keyword evidence="8" id="KW-1185">Reference proteome</keyword>
<organism evidence="7 8">
    <name type="scientific">Brachybacterium hainanense</name>
    <dbReference type="NCBI Taxonomy" id="1541174"/>
    <lineage>
        <taxon>Bacteria</taxon>
        <taxon>Bacillati</taxon>
        <taxon>Actinomycetota</taxon>
        <taxon>Actinomycetes</taxon>
        <taxon>Micrococcales</taxon>
        <taxon>Dermabacteraceae</taxon>
        <taxon>Brachybacterium</taxon>
    </lineage>
</organism>
<feature type="domain" description="HTH lysR-type" evidence="6">
    <location>
        <begin position="1"/>
        <end position="58"/>
    </location>
</feature>
<dbReference type="EMBL" id="JBHLSV010000041">
    <property type="protein sequence ID" value="MFC0676116.1"/>
    <property type="molecule type" value="Genomic_DNA"/>
</dbReference>
<keyword evidence="3" id="KW-0238">DNA-binding</keyword>
<name>A0ABV6RGJ3_9MICO</name>
<dbReference type="InterPro" id="IPR005119">
    <property type="entry name" value="LysR_subst-bd"/>
</dbReference>
<evidence type="ECO:0000259" key="6">
    <source>
        <dbReference type="PROSITE" id="PS50931"/>
    </source>
</evidence>
<evidence type="ECO:0000256" key="5">
    <source>
        <dbReference type="SAM" id="MobiDB-lite"/>
    </source>
</evidence>
<evidence type="ECO:0000313" key="7">
    <source>
        <dbReference type="EMBL" id="MFC0676116.1"/>
    </source>
</evidence>
<dbReference type="SUPFAM" id="SSF46785">
    <property type="entry name" value="Winged helix' DNA-binding domain"/>
    <property type="match status" value="1"/>
</dbReference>
<keyword evidence="2" id="KW-0805">Transcription regulation</keyword>
<proteinExistence type="inferred from homology"/>
<feature type="compositionally biased region" description="Low complexity" evidence="5">
    <location>
        <begin position="290"/>
        <end position="303"/>
    </location>
</feature>
<dbReference type="PROSITE" id="PS50931">
    <property type="entry name" value="HTH_LYSR"/>
    <property type="match status" value="1"/>
</dbReference>
<dbReference type="CDD" id="cd05466">
    <property type="entry name" value="PBP2_LTTR_substrate"/>
    <property type="match status" value="1"/>
</dbReference>
<sequence length="321" mass="33118">MTMMQLRAFDAVVAENGIGAAARALGVSQPTVSAQLSALERAHGVQLVDRRSGEPTPLGARLRRITGPMLDLERSATALLSAAAGTGTGALRIAADAPAHVMPLLAGLEPAHPGTMLELRTLNSARALAALRAGEVDLVVAAEVAPAPDLHRLPLQSQDLAAVVRTDHPLAGRRSLPCSHLAQQRLIGREEGSLTRAVLERTLAGMGLTAVPAMIADGREAMLAAVAAGLGIGVVAEHELLDDPRLVMLDLTAPTITITEHLVCAAHRREEPLIAAVLAAAQERTGRRGAGAAPAAGSPGTEPHAPGTEPDIRYRSGPSPL</sequence>
<protein>
    <submittedName>
        <fullName evidence="7">LysR family transcriptional regulator</fullName>
    </submittedName>
</protein>